<dbReference type="InterPro" id="IPR003656">
    <property type="entry name" value="Znf_BED"/>
</dbReference>
<evidence type="ECO:0000256" key="5">
    <source>
        <dbReference type="SAM" id="MobiDB-lite"/>
    </source>
</evidence>
<feature type="region of interest" description="Disordered" evidence="5">
    <location>
        <begin position="1"/>
        <end position="41"/>
    </location>
</feature>
<dbReference type="Pfam" id="PF02892">
    <property type="entry name" value="zf-BED"/>
    <property type="match status" value="1"/>
</dbReference>
<keyword evidence="8" id="KW-1185">Reference proteome</keyword>
<reference evidence="7 8" key="1">
    <citation type="journal article" date="2022" name="Nat. Genet.">
        <title>Improved pea reference genome and pan-genome highlight genomic features and evolutionary characteristics.</title>
        <authorList>
            <person name="Yang T."/>
            <person name="Liu R."/>
            <person name="Luo Y."/>
            <person name="Hu S."/>
            <person name="Wang D."/>
            <person name="Wang C."/>
            <person name="Pandey M.K."/>
            <person name="Ge S."/>
            <person name="Xu Q."/>
            <person name="Li N."/>
            <person name="Li G."/>
            <person name="Huang Y."/>
            <person name="Saxena R.K."/>
            <person name="Ji Y."/>
            <person name="Li M."/>
            <person name="Yan X."/>
            <person name="He Y."/>
            <person name="Liu Y."/>
            <person name="Wang X."/>
            <person name="Xiang C."/>
            <person name="Varshney R.K."/>
            <person name="Ding H."/>
            <person name="Gao S."/>
            <person name="Zong X."/>
        </authorList>
    </citation>
    <scope>NUCLEOTIDE SEQUENCE [LARGE SCALE GENOMIC DNA]</scope>
    <source>
        <strain evidence="7 8">cv. Zhongwan 6</strain>
    </source>
</reference>
<dbReference type="SUPFAM" id="SSF53098">
    <property type="entry name" value="Ribonuclease H-like"/>
    <property type="match status" value="1"/>
</dbReference>
<dbReference type="Proteomes" id="UP001058974">
    <property type="component" value="Chromosome 4"/>
</dbReference>
<dbReference type="GO" id="GO:0003677">
    <property type="term" value="F:DNA binding"/>
    <property type="evidence" value="ECO:0007669"/>
    <property type="project" value="InterPro"/>
</dbReference>
<keyword evidence="2 4" id="KW-0863">Zinc-finger</keyword>
<evidence type="ECO:0000256" key="2">
    <source>
        <dbReference type="ARBA" id="ARBA00022771"/>
    </source>
</evidence>
<dbReference type="GO" id="GO:0008270">
    <property type="term" value="F:zinc ion binding"/>
    <property type="evidence" value="ECO:0007669"/>
    <property type="project" value="UniProtKB-KW"/>
</dbReference>
<dbReference type="Pfam" id="PF04937">
    <property type="entry name" value="DUF659"/>
    <property type="match status" value="1"/>
</dbReference>
<evidence type="ECO:0000313" key="7">
    <source>
        <dbReference type="EMBL" id="KAI5419264.1"/>
    </source>
</evidence>
<sequence>MVGGSSTSLPPSTNPSVRNVRNKKVAKNAPGQRQDVAWEHGTPVNDGSRKIKCKYCHNEYRGGAFRFKHHLTGTNSNVEPCVPVPDEVCKQIWIIVHRLQSKLIKKRTLSEDVVEFGCTIMTDGWTDQKRRTIINFLVNSPMGTFFLKSIDASSISKTADKVFKMMDDIVEEVGEENVVQIVTDNAANYKLAGQMLMDKRNKLYWTPCATHCIDLILEDFESKIPMHKEIIASSKKITTYIYAMTGLITLLHHYTEGGELIRPGITRFATSYLCLGCLNDKRGGLYRMFTSKQWKDSQFSKTKDGKFVENIVTNKDFWKNLIICLKGAFPLLKVLRMVDSDEKVAMGYIYEAMDQAKEEIQTSYNNNRKSYQPLWKIIDNRWDKQLHRPLHAAGYYLNPILH</sequence>
<evidence type="ECO:0000256" key="3">
    <source>
        <dbReference type="ARBA" id="ARBA00022833"/>
    </source>
</evidence>
<keyword evidence="1" id="KW-0479">Metal-binding</keyword>
<dbReference type="PANTHER" id="PTHR32166">
    <property type="entry name" value="OSJNBA0013A04.12 PROTEIN"/>
    <property type="match status" value="1"/>
</dbReference>
<evidence type="ECO:0000256" key="4">
    <source>
        <dbReference type="PROSITE-ProRule" id="PRU00027"/>
    </source>
</evidence>
<dbReference type="InterPro" id="IPR007021">
    <property type="entry name" value="DUF659"/>
</dbReference>
<accession>A0A9D4XDY9</accession>
<protein>
    <recommendedName>
        <fullName evidence="6">BED-type domain-containing protein</fullName>
    </recommendedName>
</protein>
<evidence type="ECO:0000313" key="8">
    <source>
        <dbReference type="Proteomes" id="UP001058974"/>
    </source>
</evidence>
<comment type="caution">
    <text evidence="7">The sequence shown here is derived from an EMBL/GenBank/DDBJ whole genome shotgun (WGS) entry which is preliminary data.</text>
</comment>
<dbReference type="PROSITE" id="PS50808">
    <property type="entry name" value="ZF_BED"/>
    <property type="match status" value="1"/>
</dbReference>
<proteinExistence type="predicted"/>
<evidence type="ECO:0000256" key="1">
    <source>
        <dbReference type="ARBA" id="ARBA00022723"/>
    </source>
</evidence>
<feature type="domain" description="BED-type" evidence="6">
    <location>
        <begin position="32"/>
        <end position="88"/>
    </location>
</feature>
<dbReference type="AlphaFoldDB" id="A0A9D4XDY9"/>
<evidence type="ECO:0000259" key="6">
    <source>
        <dbReference type="PROSITE" id="PS50808"/>
    </source>
</evidence>
<name>A0A9D4XDY9_PEA</name>
<dbReference type="EMBL" id="JAMSHJ010000004">
    <property type="protein sequence ID" value="KAI5419264.1"/>
    <property type="molecule type" value="Genomic_DNA"/>
</dbReference>
<dbReference type="InterPro" id="IPR012337">
    <property type="entry name" value="RNaseH-like_sf"/>
</dbReference>
<gene>
    <name evidence="7" type="ORF">KIW84_043438</name>
</gene>
<feature type="compositionally biased region" description="Low complexity" evidence="5">
    <location>
        <begin position="1"/>
        <end position="16"/>
    </location>
</feature>
<dbReference type="Gramene" id="Psat04G0343800-T1">
    <property type="protein sequence ID" value="KAI5419264.1"/>
    <property type="gene ID" value="KIW84_043438"/>
</dbReference>
<keyword evidence="3" id="KW-0862">Zinc</keyword>
<organism evidence="7 8">
    <name type="scientific">Pisum sativum</name>
    <name type="common">Garden pea</name>
    <name type="synonym">Lathyrus oleraceus</name>
    <dbReference type="NCBI Taxonomy" id="3888"/>
    <lineage>
        <taxon>Eukaryota</taxon>
        <taxon>Viridiplantae</taxon>
        <taxon>Streptophyta</taxon>
        <taxon>Embryophyta</taxon>
        <taxon>Tracheophyta</taxon>
        <taxon>Spermatophyta</taxon>
        <taxon>Magnoliopsida</taxon>
        <taxon>eudicotyledons</taxon>
        <taxon>Gunneridae</taxon>
        <taxon>Pentapetalae</taxon>
        <taxon>rosids</taxon>
        <taxon>fabids</taxon>
        <taxon>Fabales</taxon>
        <taxon>Fabaceae</taxon>
        <taxon>Papilionoideae</taxon>
        <taxon>50 kb inversion clade</taxon>
        <taxon>NPAAA clade</taxon>
        <taxon>Hologalegina</taxon>
        <taxon>IRL clade</taxon>
        <taxon>Fabeae</taxon>
        <taxon>Lathyrus</taxon>
    </lineage>
</organism>
<dbReference type="PANTHER" id="PTHR32166:SF122">
    <property type="entry name" value="OS09G0499600 PROTEIN"/>
    <property type="match status" value="1"/>
</dbReference>